<protein>
    <recommendedName>
        <fullName evidence="6">U2 small nuclear ribonucleoprotein A'</fullName>
    </recommendedName>
</protein>
<keyword evidence="3" id="KW-0677">Repeat</keyword>
<evidence type="ECO:0000256" key="5">
    <source>
        <dbReference type="ARBA" id="ARBA00024196"/>
    </source>
</evidence>
<dbReference type="FunFam" id="3.80.10.10:FF:000026">
    <property type="entry name" value="U2 small nuclear ribonucleoprotein A"/>
    <property type="match status" value="1"/>
</dbReference>
<evidence type="ECO:0000313" key="7">
    <source>
        <dbReference type="EMBL" id="PWN96110.1"/>
    </source>
</evidence>
<dbReference type="AlphaFoldDB" id="A0A316Z2V3"/>
<organism evidence="7 8">
    <name type="scientific">Tilletiopsis washingtonensis</name>
    <dbReference type="NCBI Taxonomy" id="58919"/>
    <lineage>
        <taxon>Eukaryota</taxon>
        <taxon>Fungi</taxon>
        <taxon>Dikarya</taxon>
        <taxon>Basidiomycota</taxon>
        <taxon>Ustilaginomycotina</taxon>
        <taxon>Exobasidiomycetes</taxon>
        <taxon>Entylomatales</taxon>
        <taxon>Entylomatales incertae sedis</taxon>
        <taxon>Tilletiopsis</taxon>
    </lineage>
</organism>
<proteinExistence type="inferred from homology"/>
<dbReference type="EMBL" id="KZ819301">
    <property type="protein sequence ID" value="PWN96110.1"/>
    <property type="molecule type" value="Genomic_DNA"/>
</dbReference>
<dbReference type="Proteomes" id="UP000245946">
    <property type="component" value="Unassembled WGS sequence"/>
</dbReference>
<comment type="subcellular location">
    <subcellularLocation>
        <location evidence="1">Nucleus</location>
    </subcellularLocation>
</comment>
<dbReference type="Pfam" id="PF14580">
    <property type="entry name" value="LRR_9"/>
    <property type="match status" value="1"/>
</dbReference>
<dbReference type="PROSITE" id="PS51450">
    <property type="entry name" value="LRR"/>
    <property type="match status" value="1"/>
</dbReference>
<dbReference type="Gene3D" id="3.80.10.10">
    <property type="entry name" value="Ribonuclease Inhibitor"/>
    <property type="match status" value="1"/>
</dbReference>
<dbReference type="SUPFAM" id="SSF52058">
    <property type="entry name" value="L domain-like"/>
    <property type="match status" value="1"/>
</dbReference>
<keyword evidence="2" id="KW-0433">Leucine-rich repeat</keyword>
<dbReference type="GeneID" id="37270679"/>
<dbReference type="GO" id="GO:0030620">
    <property type="term" value="F:U2 snRNA binding"/>
    <property type="evidence" value="ECO:0007669"/>
    <property type="project" value="InterPro"/>
</dbReference>
<evidence type="ECO:0000256" key="6">
    <source>
        <dbReference type="ARBA" id="ARBA00024238"/>
    </source>
</evidence>
<sequence>MKLTPELIEQAHSYLSPLKDRELDLRGLKIPAIDNLGVTRDQHDSIDLTDNDIRSLTNLPSLPRLTTLILSNNAIASIAPRIANAAPRLTTLVLTNNRIESLAALQPLARFPCLEYLSLLGNGVARKEHYREWVISRCPKVRVLDFRRVKEKERALAKSLMELPDGRPSALAASIAAEGGPAVPDEGASAKTFDVGSTKGAAGRLMTAEERKALEEAIERSSSLEEIRNLEERLKLGYTVPAAKKDEEMQS</sequence>
<comment type="similarity">
    <text evidence="5">Belongs to the U2 small nuclear ribonucleoprotein A family.</text>
</comment>
<dbReference type="PANTHER" id="PTHR10552:SF6">
    <property type="entry name" value="U2 SMALL NUCLEAR RIBONUCLEOPROTEIN A"/>
    <property type="match status" value="1"/>
</dbReference>
<dbReference type="OrthoDB" id="433501at2759"/>
<name>A0A316Z2V3_9BASI</name>
<evidence type="ECO:0000256" key="2">
    <source>
        <dbReference type="ARBA" id="ARBA00022614"/>
    </source>
</evidence>
<evidence type="ECO:0000313" key="8">
    <source>
        <dbReference type="Proteomes" id="UP000245946"/>
    </source>
</evidence>
<dbReference type="InterPro" id="IPR001611">
    <property type="entry name" value="Leu-rich_rpt"/>
</dbReference>
<dbReference type="GO" id="GO:0000398">
    <property type="term" value="P:mRNA splicing, via spliceosome"/>
    <property type="evidence" value="ECO:0007669"/>
    <property type="project" value="InterPro"/>
</dbReference>
<evidence type="ECO:0000256" key="4">
    <source>
        <dbReference type="ARBA" id="ARBA00023242"/>
    </source>
</evidence>
<dbReference type="PANTHER" id="PTHR10552">
    <property type="entry name" value="U2 SMALL NUCLEAR RIBONUCLEOPROTEIN A"/>
    <property type="match status" value="1"/>
</dbReference>
<dbReference type="RefSeq" id="XP_025596389.1">
    <property type="nucleotide sequence ID" value="XM_025743135.1"/>
</dbReference>
<accession>A0A316Z2V3</accession>
<dbReference type="InterPro" id="IPR032675">
    <property type="entry name" value="LRR_dom_sf"/>
</dbReference>
<evidence type="ECO:0000256" key="3">
    <source>
        <dbReference type="ARBA" id="ARBA00022737"/>
    </source>
</evidence>
<gene>
    <name evidence="7" type="ORF">FA09DRAFT_331690</name>
</gene>
<evidence type="ECO:0000256" key="1">
    <source>
        <dbReference type="ARBA" id="ARBA00004123"/>
    </source>
</evidence>
<reference evidence="7 8" key="1">
    <citation type="journal article" date="2018" name="Mol. Biol. Evol.">
        <title>Broad Genomic Sampling Reveals a Smut Pathogenic Ancestry of the Fungal Clade Ustilaginomycotina.</title>
        <authorList>
            <person name="Kijpornyongpan T."/>
            <person name="Mondo S.J."/>
            <person name="Barry K."/>
            <person name="Sandor L."/>
            <person name="Lee J."/>
            <person name="Lipzen A."/>
            <person name="Pangilinan J."/>
            <person name="LaButti K."/>
            <person name="Hainaut M."/>
            <person name="Henrissat B."/>
            <person name="Grigoriev I.V."/>
            <person name="Spatafora J.W."/>
            <person name="Aime M.C."/>
        </authorList>
    </citation>
    <scope>NUCLEOTIDE SEQUENCE [LARGE SCALE GENOMIC DNA]</scope>
    <source>
        <strain evidence="7 8">MCA 4186</strain>
    </source>
</reference>
<keyword evidence="8" id="KW-1185">Reference proteome</keyword>
<keyword evidence="4" id="KW-0539">Nucleus</keyword>
<dbReference type="STRING" id="58919.A0A316Z2V3"/>
<dbReference type="GO" id="GO:0005686">
    <property type="term" value="C:U2 snRNP"/>
    <property type="evidence" value="ECO:0007669"/>
    <property type="project" value="TreeGrafter"/>
</dbReference>
<dbReference type="InterPro" id="IPR044640">
    <property type="entry name" value="RU2A"/>
</dbReference>